<comment type="caution">
    <text evidence="7">The sequence shown here is derived from an EMBL/GenBank/DDBJ whole genome shotgun (WGS) entry which is preliminary data.</text>
</comment>
<evidence type="ECO:0000256" key="1">
    <source>
        <dbReference type="ARBA" id="ARBA00004196"/>
    </source>
</evidence>
<evidence type="ECO:0000256" key="3">
    <source>
        <dbReference type="SAM" id="Coils"/>
    </source>
</evidence>
<proteinExistence type="predicted"/>
<keyword evidence="2 3" id="KW-0175">Coiled coil</keyword>
<dbReference type="GO" id="GO:0030313">
    <property type="term" value="C:cell envelope"/>
    <property type="evidence" value="ECO:0007669"/>
    <property type="project" value="UniProtKB-SubCell"/>
</dbReference>
<feature type="coiled-coil region" evidence="3">
    <location>
        <begin position="100"/>
        <end position="216"/>
    </location>
</feature>
<keyword evidence="5" id="KW-0472">Membrane</keyword>
<comment type="subcellular location">
    <subcellularLocation>
        <location evidence="1">Cell envelope</location>
    </subcellularLocation>
</comment>
<feature type="domain" description="YknX-like beta-barrel" evidence="6">
    <location>
        <begin position="269"/>
        <end position="337"/>
    </location>
</feature>
<dbReference type="AlphaFoldDB" id="A0A6M1TAS4"/>
<name>A0A6M1TAS4_9BACT</name>
<dbReference type="RefSeq" id="WP_165266203.1">
    <property type="nucleotide sequence ID" value="NZ_JAALLS010000003.1"/>
</dbReference>
<gene>
    <name evidence="7" type="ORF">G3569_03665</name>
</gene>
<dbReference type="Proteomes" id="UP000479132">
    <property type="component" value="Unassembled WGS sequence"/>
</dbReference>
<feature type="region of interest" description="Disordered" evidence="4">
    <location>
        <begin position="425"/>
        <end position="451"/>
    </location>
</feature>
<sequence length="451" mass="51006">MSFIKERKFIYLGGALVFLVTFWWFFGSESGEEKNLFASPKRGPFTVEVSTTGELRAKNSTSIRGPEGMREFRIFSVPVQRLVPEGTMVEKGDFVAELDRSEITSSLQDAQLELQEAESEYESSQLDSTLTLSKARDNLINLEYALEEAEIAVEQSKYESPAVQRQVEIDYERAKRKLKQARKNYKTEVRQAEVQLKEIEADLKQEEREVQRIRDIMKDFTIYAPEKGMVIYKRSRRDGSKVTEGSSISAWDPVVAKLPDFSVMNSVTYVNEVDIQKVRKGQKVDIGLDAMPDKKLTGTVTSVANIGEQRPNADSKVFEVIIEVNESDTTLRPAMTTSNTIRINSVDSTLYVPLETIHTRDSTNFVFKREGLAPVMQQVVLGLMNENSAIIHEGISSTDQLYLSTPADTTNIKKEYLSQEVLKKYKQQKDEAESGDNSAKKRTTRPVKGSN</sequence>
<organism evidence="7 8">
    <name type="scientific">Fodinibius halophilus</name>
    <dbReference type="NCBI Taxonomy" id="1736908"/>
    <lineage>
        <taxon>Bacteria</taxon>
        <taxon>Pseudomonadati</taxon>
        <taxon>Balneolota</taxon>
        <taxon>Balneolia</taxon>
        <taxon>Balneolales</taxon>
        <taxon>Balneolaceae</taxon>
        <taxon>Fodinibius</taxon>
    </lineage>
</organism>
<evidence type="ECO:0000256" key="4">
    <source>
        <dbReference type="SAM" id="MobiDB-lite"/>
    </source>
</evidence>
<evidence type="ECO:0000256" key="5">
    <source>
        <dbReference type="SAM" id="Phobius"/>
    </source>
</evidence>
<dbReference type="InterPro" id="IPR058636">
    <property type="entry name" value="Beta-barrel_YknX"/>
</dbReference>
<accession>A0A6M1TAS4</accession>
<reference evidence="7 8" key="1">
    <citation type="submission" date="2020-02" db="EMBL/GenBank/DDBJ databases">
        <title>Aliifodinibius halophilus 2W32, complete genome.</title>
        <authorList>
            <person name="Li Y."/>
            <person name="Wu S."/>
        </authorList>
    </citation>
    <scope>NUCLEOTIDE SEQUENCE [LARGE SCALE GENOMIC DNA]</scope>
    <source>
        <strain evidence="7 8">2W32</strain>
    </source>
</reference>
<keyword evidence="5" id="KW-1133">Transmembrane helix</keyword>
<evidence type="ECO:0000313" key="8">
    <source>
        <dbReference type="Proteomes" id="UP000479132"/>
    </source>
</evidence>
<evidence type="ECO:0000256" key="2">
    <source>
        <dbReference type="ARBA" id="ARBA00023054"/>
    </source>
</evidence>
<evidence type="ECO:0000313" key="7">
    <source>
        <dbReference type="EMBL" id="NGP87442.1"/>
    </source>
</evidence>
<dbReference type="Gene3D" id="2.40.30.170">
    <property type="match status" value="1"/>
</dbReference>
<keyword evidence="8" id="KW-1185">Reference proteome</keyword>
<keyword evidence="5" id="KW-0812">Transmembrane</keyword>
<evidence type="ECO:0000259" key="6">
    <source>
        <dbReference type="Pfam" id="PF25990"/>
    </source>
</evidence>
<dbReference type="EMBL" id="JAALLS010000003">
    <property type="protein sequence ID" value="NGP87442.1"/>
    <property type="molecule type" value="Genomic_DNA"/>
</dbReference>
<feature type="transmembrane region" description="Helical" evidence="5">
    <location>
        <begin position="9"/>
        <end position="26"/>
    </location>
</feature>
<dbReference type="PANTHER" id="PTHR32347">
    <property type="entry name" value="EFFLUX SYSTEM COMPONENT YKNX-RELATED"/>
    <property type="match status" value="1"/>
</dbReference>
<dbReference type="InterPro" id="IPR050465">
    <property type="entry name" value="UPF0194_transport"/>
</dbReference>
<dbReference type="Pfam" id="PF25990">
    <property type="entry name" value="Beta-barrel_YknX"/>
    <property type="match status" value="1"/>
</dbReference>
<protein>
    <submittedName>
        <fullName evidence="7">HlyD family efflux transporter periplasmic adaptor subunit</fullName>
    </submittedName>
</protein>